<feature type="transmembrane region" description="Helical" evidence="16">
    <location>
        <begin position="396"/>
        <end position="417"/>
    </location>
</feature>
<evidence type="ECO:0000256" key="8">
    <source>
        <dbReference type="ARBA" id="ARBA00022967"/>
    </source>
</evidence>
<protein>
    <recommendedName>
        <fullName evidence="4 16">NADH-ubiquinone oxidoreductase chain 4</fullName>
        <ecNumber evidence="3 16">7.1.1.2</ecNumber>
    </recommendedName>
</protein>
<keyword evidence="8" id="KW-1278">Translocase</keyword>
<dbReference type="EMBL" id="MK651258">
    <property type="protein sequence ID" value="QEG77740.1"/>
    <property type="molecule type" value="Genomic_DNA"/>
</dbReference>
<feature type="transmembrane region" description="Helical" evidence="16">
    <location>
        <begin position="281"/>
        <end position="301"/>
    </location>
</feature>
<feature type="transmembrane region" description="Helical" evidence="16">
    <location>
        <begin position="358"/>
        <end position="384"/>
    </location>
</feature>
<evidence type="ECO:0000259" key="17">
    <source>
        <dbReference type="Pfam" id="PF00361"/>
    </source>
</evidence>
<evidence type="ECO:0000256" key="12">
    <source>
        <dbReference type="ARBA" id="ARBA00023075"/>
    </source>
</evidence>
<dbReference type="GO" id="GO:0042773">
    <property type="term" value="P:ATP synthesis coupled electron transport"/>
    <property type="evidence" value="ECO:0007669"/>
    <property type="project" value="InterPro"/>
</dbReference>
<reference evidence="18" key="1">
    <citation type="journal article" date="2019" name="Zookeys">
        <title>Characterization of the complete mitochondrial genome of Brentisentisyangtzensis Yu &amp; Wu, 1989 (Acanthocephala, Illiosentidae).</title>
        <authorList>
            <person name="Song R."/>
            <person name="Zhang D."/>
            <person name="Gao J.-W."/>
            <person name="Cheng X.-F."/>
            <person name="Xie M."/>
            <person name="Li H."/>
            <person name="Wu Y.-A."/>
        </authorList>
    </citation>
    <scope>NUCLEOTIDE SEQUENCE</scope>
</reference>
<keyword evidence="6 16" id="KW-0679">Respiratory chain</keyword>
<evidence type="ECO:0000256" key="7">
    <source>
        <dbReference type="ARBA" id="ARBA00022692"/>
    </source>
</evidence>
<evidence type="ECO:0000256" key="11">
    <source>
        <dbReference type="ARBA" id="ARBA00023027"/>
    </source>
</evidence>
<feature type="domain" description="NADH:quinone oxidoreductase/Mrp antiporter transmembrane" evidence="17">
    <location>
        <begin position="92"/>
        <end position="368"/>
    </location>
</feature>
<feature type="transmembrane region" description="Helical" evidence="16">
    <location>
        <begin position="313"/>
        <end position="338"/>
    </location>
</feature>
<evidence type="ECO:0000256" key="6">
    <source>
        <dbReference type="ARBA" id="ARBA00022660"/>
    </source>
</evidence>
<accession>A0A5B9RJY7</accession>
<evidence type="ECO:0000256" key="15">
    <source>
        <dbReference type="ARBA" id="ARBA00049551"/>
    </source>
</evidence>
<dbReference type="Pfam" id="PF00361">
    <property type="entry name" value="Proton_antipo_M"/>
    <property type="match status" value="1"/>
</dbReference>
<evidence type="ECO:0000256" key="1">
    <source>
        <dbReference type="ARBA" id="ARBA00004225"/>
    </source>
</evidence>
<dbReference type="AlphaFoldDB" id="A0A5B9RJY7"/>
<geneLocation type="mitochondrion" evidence="18"/>
<gene>
    <name evidence="18" type="primary">nad4</name>
</gene>
<feature type="transmembrane region" description="Helical" evidence="16">
    <location>
        <begin position="73"/>
        <end position="88"/>
    </location>
</feature>
<dbReference type="PANTHER" id="PTHR43507">
    <property type="entry name" value="NADH-UBIQUINONE OXIDOREDUCTASE CHAIN 4"/>
    <property type="match status" value="1"/>
</dbReference>
<dbReference type="GO" id="GO:0031966">
    <property type="term" value="C:mitochondrial membrane"/>
    <property type="evidence" value="ECO:0007669"/>
    <property type="project" value="UniProtKB-SubCell"/>
</dbReference>
<dbReference type="EC" id="7.1.1.2" evidence="3 16"/>
<dbReference type="GO" id="GO:0008137">
    <property type="term" value="F:NADH dehydrogenase (ubiquinone) activity"/>
    <property type="evidence" value="ECO:0007669"/>
    <property type="project" value="UniProtKB-UniRule"/>
</dbReference>
<feature type="transmembrane region" description="Helical" evidence="16">
    <location>
        <begin position="253"/>
        <end position="275"/>
    </location>
</feature>
<evidence type="ECO:0000256" key="9">
    <source>
        <dbReference type="ARBA" id="ARBA00022982"/>
    </source>
</evidence>
<keyword evidence="12 16" id="KW-0830">Ubiquinone</keyword>
<dbReference type="PRINTS" id="PR01437">
    <property type="entry name" value="NUOXDRDTASE4"/>
</dbReference>
<proteinExistence type="inferred from homology"/>
<evidence type="ECO:0000313" key="18">
    <source>
        <dbReference type="EMBL" id="QEG77740.1"/>
    </source>
</evidence>
<evidence type="ECO:0000256" key="13">
    <source>
        <dbReference type="ARBA" id="ARBA00023128"/>
    </source>
</evidence>
<name>A0A5B9RJY7_9BILA</name>
<dbReference type="GO" id="GO:0003954">
    <property type="term" value="F:NADH dehydrogenase activity"/>
    <property type="evidence" value="ECO:0007669"/>
    <property type="project" value="TreeGrafter"/>
</dbReference>
<feature type="transmembrane region" description="Helical" evidence="16">
    <location>
        <begin position="47"/>
        <end position="66"/>
    </location>
</feature>
<comment type="similarity">
    <text evidence="2 16">Belongs to the complex I subunit 4 family.</text>
</comment>
<keyword evidence="9 16" id="KW-0249">Electron transport</keyword>
<dbReference type="InterPro" id="IPR001750">
    <property type="entry name" value="ND/Mrp_TM"/>
</dbReference>
<feature type="transmembrane region" description="Helical" evidence="16">
    <location>
        <begin position="154"/>
        <end position="174"/>
    </location>
</feature>
<keyword evidence="13 16" id="KW-0496">Mitochondrion</keyword>
<evidence type="ECO:0000256" key="3">
    <source>
        <dbReference type="ARBA" id="ARBA00012944"/>
    </source>
</evidence>
<keyword evidence="5 16" id="KW-0813">Transport</keyword>
<comment type="subcellular location">
    <subcellularLocation>
        <location evidence="1 16">Mitochondrion membrane</location>
        <topology evidence="1 16">Multi-pass membrane protein</topology>
    </subcellularLocation>
</comment>
<keyword evidence="14 16" id="KW-0472">Membrane</keyword>
<comment type="catalytic activity">
    <reaction evidence="15 16">
        <text>a ubiquinone + NADH + 5 H(+)(in) = a ubiquinol + NAD(+) + 4 H(+)(out)</text>
        <dbReference type="Rhea" id="RHEA:29091"/>
        <dbReference type="Rhea" id="RHEA-COMP:9565"/>
        <dbReference type="Rhea" id="RHEA-COMP:9566"/>
        <dbReference type="ChEBI" id="CHEBI:15378"/>
        <dbReference type="ChEBI" id="CHEBI:16389"/>
        <dbReference type="ChEBI" id="CHEBI:17976"/>
        <dbReference type="ChEBI" id="CHEBI:57540"/>
        <dbReference type="ChEBI" id="CHEBI:57945"/>
        <dbReference type="EC" id="7.1.1.2"/>
    </reaction>
</comment>
<evidence type="ECO:0000256" key="5">
    <source>
        <dbReference type="ARBA" id="ARBA00022448"/>
    </source>
</evidence>
<evidence type="ECO:0000256" key="14">
    <source>
        <dbReference type="ARBA" id="ARBA00023136"/>
    </source>
</evidence>
<dbReference type="GO" id="GO:0015990">
    <property type="term" value="P:electron transport coupled proton transport"/>
    <property type="evidence" value="ECO:0007669"/>
    <property type="project" value="TreeGrafter"/>
</dbReference>
<feature type="transmembrane region" description="Helical" evidence="16">
    <location>
        <begin position="124"/>
        <end position="148"/>
    </location>
</feature>
<keyword evidence="10 16" id="KW-1133">Transmembrane helix</keyword>
<keyword evidence="11 16" id="KW-0520">NAD</keyword>
<keyword evidence="7 16" id="KW-0812">Transmembrane</keyword>
<feature type="transmembrane region" description="Helical" evidence="16">
    <location>
        <begin position="222"/>
        <end position="246"/>
    </location>
</feature>
<evidence type="ECO:0000256" key="10">
    <source>
        <dbReference type="ARBA" id="ARBA00022989"/>
    </source>
</evidence>
<evidence type="ECO:0000256" key="4">
    <source>
        <dbReference type="ARBA" id="ARBA00021006"/>
    </source>
</evidence>
<comment type="function">
    <text evidence="16">Core subunit of the mitochondrial membrane respiratory chain NADH dehydrogenase (Complex I) which catalyzes electron transfer from NADH through the respiratory chain, using ubiquinone as an electron acceptor. Essential for the catalytic activity and assembly of complex I.</text>
</comment>
<evidence type="ECO:0000256" key="2">
    <source>
        <dbReference type="ARBA" id="ARBA00009025"/>
    </source>
</evidence>
<dbReference type="PANTHER" id="PTHR43507:SF20">
    <property type="entry name" value="NADH-UBIQUINONE OXIDOREDUCTASE CHAIN 4"/>
    <property type="match status" value="1"/>
</dbReference>
<sequence>MVLSLLIMLRSVVFTLSSGWLMLSSLWVVMMMGFFDTLDLVSLRFDNLNCFMIILTLFVVYFSCWIMDLSDDGVWIMMLLGWMLVFLFSFDSWLWFYVLYEGSVLPLLYGIMRSGGYLERYGSGYYLILYMVMFSMPLLIWIVMVYMLGGTVDMFWLILDIGVWVGLIILAFLVKVPMYGLHSWLPKVHVEAPMWGSVILAAVLIKMGVYGLYLMVMSVDMFSLFIMMAYVSFSVVGGLLSGLLCMENADMKVIIAFSSVFHMMGGLWLVMLNIISGLWGTLLLLLFHGLVSSGLFILVGVTSAKVGGRSLMLMLGVYELLSFSGVIVFSLLFMNMGFPISFGFLGEMELFKGMSVMSLGWVFILIFMMIGCLYNMYLFTNLVWGQSEGLGLQIRYIVLLVMLSFLSCVGLFLFSLIS</sequence>
<feature type="transmembrane region" description="Helical" evidence="16">
    <location>
        <begin position="12"/>
        <end position="35"/>
    </location>
</feature>
<dbReference type="InterPro" id="IPR003918">
    <property type="entry name" value="NADH_UbQ_OxRdtase"/>
</dbReference>
<dbReference type="GO" id="GO:0048039">
    <property type="term" value="F:ubiquinone binding"/>
    <property type="evidence" value="ECO:0007669"/>
    <property type="project" value="TreeGrafter"/>
</dbReference>
<evidence type="ECO:0000256" key="16">
    <source>
        <dbReference type="RuleBase" id="RU003297"/>
    </source>
</evidence>
<feature type="transmembrane region" description="Helical" evidence="16">
    <location>
        <begin position="195"/>
        <end position="216"/>
    </location>
</feature>
<organism evidence="18">
    <name type="scientific">Brentisentis yangtzensis</name>
    <dbReference type="NCBI Taxonomy" id="2604967"/>
    <lineage>
        <taxon>Eukaryota</taxon>
        <taxon>Metazoa</taxon>
        <taxon>Spiralia</taxon>
        <taxon>Lophotrochozoa</taxon>
        <taxon>Acanthocephala</taxon>
        <taxon>Palaeacanthocephala</taxon>
        <taxon>Echinorhynchida</taxon>
        <taxon>Leptorhynchoididae</taxon>
        <taxon>Brentisentis</taxon>
    </lineage>
</organism>